<dbReference type="Gene3D" id="3.50.50.60">
    <property type="entry name" value="FAD/NAD(P)-binding domain"/>
    <property type="match status" value="1"/>
</dbReference>
<dbReference type="EMBL" id="JAGMUU010000010">
    <property type="protein sequence ID" value="KAH7144181.1"/>
    <property type="molecule type" value="Genomic_DNA"/>
</dbReference>
<dbReference type="Proteomes" id="UP000717696">
    <property type="component" value="Unassembled WGS sequence"/>
</dbReference>
<organism evidence="1 2">
    <name type="scientific">Dactylonectria estremocensis</name>
    <dbReference type="NCBI Taxonomy" id="1079267"/>
    <lineage>
        <taxon>Eukaryota</taxon>
        <taxon>Fungi</taxon>
        <taxon>Dikarya</taxon>
        <taxon>Ascomycota</taxon>
        <taxon>Pezizomycotina</taxon>
        <taxon>Sordariomycetes</taxon>
        <taxon>Hypocreomycetidae</taxon>
        <taxon>Hypocreales</taxon>
        <taxon>Nectriaceae</taxon>
        <taxon>Dactylonectria</taxon>
    </lineage>
</organism>
<evidence type="ECO:0008006" key="3">
    <source>
        <dbReference type="Google" id="ProtNLM"/>
    </source>
</evidence>
<accession>A0A9P9J133</accession>
<protein>
    <recommendedName>
        <fullName evidence="3">Glucose-methanol-choline oxidoreductase N-terminal domain-containing protein</fullName>
    </recommendedName>
</protein>
<dbReference type="SUPFAM" id="SSF51905">
    <property type="entry name" value="FAD/NAD(P)-binding domain"/>
    <property type="match status" value="1"/>
</dbReference>
<sequence>MLAVLGTWTKAEPSASVVDIYDYVVVGSGPGGGPLATNLVRTGFKTMLLEAGDDESADTNSQVLAWGRAVGIAESLSWPLWVRHYDDDELEKKYLPDGAEMLGAQYPQNATLINRQFWSHCSAQ</sequence>
<gene>
    <name evidence="1" type="ORF">B0J13DRAFT_525570</name>
</gene>
<comment type="caution">
    <text evidence="1">The sequence shown here is derived from an EMBL/GenBank/DDBJ whole genome shotgun (WGS) entry which is preliminary data.</text>
</comment>
<keyword evidence="2" id="KW-1185">Reference proteome</keyword>
<name>A0A9P9J133_9HYPO</name>
<reference evidence="1" key="1">
    <citation type="journal article" date="2021" name="Nat. Commun.">
        <title>Genetic determinants of endophytism in the Arabidopsis root mycobiome.</title>
        <authorList>
            <person name="Mesny F."/>
            <person name="Miyauchi S."/>
            <person name="Thiergart T."/>
            <person name="Pickel B."/>
            <person name="Atanasova L."/>
            <person name="Karlsson M."/>
            <person name="Huettel B."/>
            <person name="Barry K.W."/>
            <person name="Haridas S."/>
            <person name="Chen C."/>
            <person name="Bauer D."/>
            <person name="Andreopoulos W."/>
            <person name="Pangilinan J."/>
            <person name="LaButti K."/>
            <person name="Riley R."/>
            <person name="Lipzen A."/>
            <person name="Clum A."/>
            <person name="Drula E."/>
            <person name="Henrissat B."/>
            <person name="Kohler A."/>
            <person name="Grigoriev I.V."/>
            <person name="Martin F.M."/>
            <person name="Hacquard S."/>
        </authorList>
    </citation>
    <scope>NUCLEOTIDE SEQUENCE</scope>
    <source>
        <strain evidence="1">MPI-CAGE-AT-0021</strain>
    </source>
</reference>
<dbReference type="InterPro" id="IPR036188">
    <property type="entry name" value="FAD/NAD-bd_sf"/>
</dbReference>
<proteinExistence type="predicted"/>
<evidence type="ECO:0000313" key="1">
    <source>
        <dbReference type="EMBL" id="KAH7144181.1"/>
    </source>
</evidence>
<evidence type="ECO:0000313" key="2">
    <source>
        <dbReference type="Proteomes" id="UP000717696"/>
    </source>
</evidence>
<dbReference type="OrthoDB" id="167809at2759"/>
<dbReference type="AlphaFoldDB" id="A0A9P9J133"/>